<comment type="caution">
    <text evidence="3">The sequence shown here is derived from an EMBL/GenBank/DDBJ whole genome shotgun (WGS) entry which is preliminary data.</text>
</comment>
<evidence type="ECO:0000256" key="2">
    <source>
        <dbReference type="SAM" id="SignalP"/>
    </source>
</evidence>
<dbReference type="Pfam" id="PF14247">
    <property type="entry name" value="DUF4344"/>
    <property type="match status" value="2"/>
</dbReference>
<dbReference type="PROSITE" id="PS51257">
    <property type="entry name" value="PROKAR_LIPOPROTEIN"/>
    <property type="match status" value="1"/>
</dbReference>
<feature type="chain" id="PRO_5020862022" description="Metallopeptidase DUF4344" evidence="2">
    <location>
        <begin position="28"/>
        <end position="309"/>
    </location>
</feature>
<evidence type="ECO:0000313" key="3">
    <source>
        <dbReference type="EMBL" id="THV32525.1"/>
    </source>
</evidence>
<protein>
    <recommendedName>
        <fullName evidence="5">Metallopeptidase DUF4344</fullName>
    </recommendedName>
</protein>
<dbReference type="InterPro" id="IPR025644">
    <property type="entry name" value="DUF4344"/>
</dbReference>
<keyword evidence="2" id="KW-0732">Signal</keyword>
<dbReference type="Proteomes" id="UP000307378">
    <property type="component" value="Unassembled WGS sequence"/>
</dbReference>
<feature type="signal peptide" evidence="2">
    <location>
        <begin position="1"/>
        <end position="27"/>
    </location>
</feature>
<dbReference type="EMBL" id="STGU01000015">
    <property type="protein sequence ID" value="THV32525.1"/>
    <property type="molecule type" value="Genomic_DNA"/>
</dbReference>
<reference evidence="3 4" key="1">
    <citation type="submission" date="2019-04" db="EMBL/GenBank/DDBJ databases">
        <title>genome sequence of strain W3.</title>
        <authorList>
            <person name="Gao J."/>
            <person name="Sun J."/>
        </authorList>
    </citation>
    <scope>NUCLEOTIDE SEQUENCE [LARGE SCALE GENOMIC DNA]</scope>
    <source>
        <strain evidence="3 4">W3</strain>
    </source>
</reference>
<organism evidence="3 4">
    <name type="scientific">Rhizobium rosettiformans W3</name>
    <dbReference type="NCBI Taxonomy" id="538378"/>
    <lineage>
        <taxon>Bacteria</taxon>
        <taxon>Pseudomonadati</taxon>
        <taxon>Pseudomonadota</taxon>
        <taxon>Alphaproteobacteria</taxon>
        <taxon>Hyphomicrobiales</taxon>
        <taxon>Rhizobiaceae</taxon>
        <taxon>Rhizobium/Agrobacterium group</taxon>
        <taxon>Rhizobium</taxon>
    </lineage>
</organism>
<gene>
    <name evidence="3" type="ORF">FAA86_20260</name>
</gene>
<evidence type="ECO:0008006" key="5">
    <source>
        <dbReference type="Google" id="ProtNLM"/>
    </source>
</evidence>
<accession>A0A4S8PS37</accession>
<evidence type="ECO:0000256" key="1">
    <source>
        <dbReference type="SAM" id="MobiDB-lite"/>
    </source>
</evidence>
<dbReference type="AlphaFoldDB" id="A0A4S8PS37"/>
<name>A0A4S8PS37_9HYPH</name>
<evidence type="ECO:0000313" key="4">
    <source>
        <dbReference type="Proteomes" id="UP000307378"/>
    </source>
</evidence>
<sequence>MMSTRSAAAALLALSACLFQPSMPAAAAELTEEQIEEGQKFVVNNAIFILFHEAGHMLVSEFNLPVLGREEDAVDALSSVLLLGAEDEELYTTMQDSADGWFLLDEAKEEGPQDEDFMGTHGLDRQRAFAIVCMMTGANAEFFKEFADSLDFPEARRQECVFEYQRARDSWMSLLAANMKDSAKTKFEVTYEPAGNEDLQGFADLLKSASVLETIATVFGEGYNLKDGIKITGKSCGTENAFWHAGNREITYCYEMAAFHAGLISNWFENQTAGEEDTANDEVANEDTADDDAAAEQTGASAVKLKKKD</sequence>
<feature type="region of interest" description="Disordered" evidence="1">
    <location>
        <begin position="272"/>
        <end position="309"/>
    </location>
</feature>
<feature type="compositionally biased region" description="Acidic residues" evidence="1">
    <location>
        <begin position="274"/>
        <end position="294"/>
    </location>
</feature>
<proteinExistence type="predicted"/>